<dbReference type="EMBL" id="CM018044">
    <property type="protein sequence ID" value="KAA8529278.1"/>
    <property type="molecule type" value="Genomic_DNA"/>
</dbReference>
<evidence type="ECO:0008006" key="3">
    <source>
        <dbReference type="Google" id="ProtNLM"/>
    </source>
</evidence>
<evidence type="ECO:0000313" key="1">
    <source>
        <dbReference type="EMBL" id="KAA8529278.1"/>
    </source>
</evidence>
<reference evidence="1 2" key="1">
    <citation type="submission" date="2019-09" db="EMBL/GenBank/DDBJ databases">
        <title>A chromosome-level genome assembly of the Chinese tupelo Nyssa sinensis.</title>
        <authorList>
            <person name="Yang X."/>
            <person name="Kang M."/>
            <person name="Yang Y."/>
            <person name="Xiong H."/>
            <person name="Wang M."/>
            <person name="Zhang Z."/>
            <person name="Wang Z."/>
            <person name="Wu H."/>
            <person name="Ma T."/>
            <person name="Liu J."/>
            <person name="Xi Z."/>
        </authorList>
    </citation>
    <scope>NUCLEOTIDE SEQUENCE [LARGE SCALE GENOMIC DNA]</scope>
    <source>
        <strain evidence="1">J267</strain>
        <tissue evidence="1">Leaf</tissue>
    </source>
</reference>
<sequence>MVATRLLVSASPMVGECRRSLLLPWSPLARRSLLLPWPNGGVKLVDHCRTPELNSIFFKALAAGGVPKTLAKTANFPKYLQLRFINFYDVDQISCALCLIKSSLNLQELEIWASTSADAAMKPVLNFLEHQQRKRLESFHSFSPQSINNCATLPISFFNANKDEKSKATGYCFRAVGNNN</sequence>
<dbReference type="Proteomes" id="UP000325577">
    <property type="component" value="Linkage Group LG20"/>
</dbReference>
<evidence type="ECO:0000313" key="2">
    <source>
        <dbReference type="Proteomes" id="UP000325577"/>
    </source>
</evidence>
<name>A0A5J5AGH3_9ASTE</name>
<dbReference type="OrthoDB" id="1298633at2759"/>
<proteinExistence type="predicted"/>
<organism evidence="1 2">
    <name type="scientific">Nyssa sinensis</name>
    <dbReference type="NCBI Taxonomy" id="561372"/>
    <lineage>
        <taxon>Eukaryota</taxon>
        <taxon>Viridiplantae</taxon>
        <taxon>Streptophyta</taxon>
        <taxon>Embryophyta</taxon>
        <taxon>Tracheophyta</taxon>
        <taxon>Spermatophyta</taxon>
        <taxon>Magnoliopsida</taxon>
        <taxon>eudicotyledons</taxon>
        <taxon>Gunneridae</taxon>
        <taxon>Pentapetalae</taxon>
        <taxon>asterids</taxon>
        <taxon>Cornales</taxon>
        <taxon>Nyssaceae</taxon>
        <taxon>Nyssa</taxon>
    </lineage>
</organism>
<protein>
    <recommendedName>
        <fullName evidence="3">FBD domain-containing protein</fullName>
    </recommendedName>
</protein>
<keyword evidence="2" id="KW-1185">Reference proteome</keyword>
<gene>
    <name evidence="1" type="ORF">F0562_033923</name>
</gene>
<dbReference type="AlphaFoldDB" id="A0A5J5AGH3"/>
<accession>A0A5J5AGH3</accession>